<dbReference type="RefSeq" id="YP_009837485.1">
    <property type="nucleotide sequence ID" value="NC_048700.1"/>
</dbReference>
<sequence>MQVADITELASSATLGAGKAQRMSMAEDPALYLTMIISLYPNVKLAFIRETICNQWDAHIASGRTDTPIKITIDRDLMLTFRDFGYGIPIEKMDSTYNTLGGSTKRHSTAETGGFGLGCKSPIAYAESFKVVTMHNGTKGIYNMVRSSVETDGFPGLVPIMQLPTEESGLEVSIQLRKEDVAEIVGYIRSVVYNGSMKCRFICDAPEQEYDGVLPRLDMSFEPGSYNVDSQSWYQRHMGNHAVYIRYGNVVYPALETPATERAIGLINNFLSIIGHPRILVQAKPSSLAVAPSRETLSSQQMTENGITDLVVGLVDKLEADIKARIPDAIQQISDGIKNDSTDNFVISKYKDYISDYVTDKMVRGYMNSSLWEKQRNHWIPQFQNMELDRHSGMDVFSGNPKLRAKFRKVLKLCKYSNVGRKLFHRFCYDYGIKPLLKELAKLGHHKNVSILMPTVGGYYAYKEYFNKVCFSHGIDVLYLMKNKKAFISTRAKDVGYSISHYPPFFAKVFSYTGDNPSSVICIAIKVGTKKGEAEAVAEQFIKAGWDTVNLAEKFDWDPVVKSNRMLAEQKRKIKAKQAALTPEQAKKKDSQRPNRLICIRAIKDGKYISGGNAHPHYGERHVDVAKPVYYCMAGHVSNWKKLVSAITPYHLIPEEIKDVTIVCRNKIEMNKAIKLGAVHIDEWTKAKFLEVIKSKEFIKYATKERQMIIPSLNIYSADIKLMRLLGIKVPGYDKLKFNREYEQILTVIDEGYLNPTIRQWINDDVITEDEKDALYNMARGTSFVNRKVFRTYFKCTNDHLLGVGYVNASDLISDIKEHPELIPAIRTIVKLTIKQRLNS</sequence>
<dbReference type="GeneID" id="55607675"/>
<accession>A0A2P1CDA5</accession>
<dbReference type="SUPFAM" id="SSF55874">
    <property type="entry name" value="ATPase domain of HSP90 chaperone/DNA topoisomerase II/histidine kinase"/>
    <property type="match status" value="1"/>
</dbReference>
<keyword evidence="2" id="KW-1185">Reference proteome</keyword>
<reference evidence="2" key="1">
    <citation type="submission" date="2018-02" db="EMBL/GenBank/DDBJ databases">
        <title>Complete genome of Klebsiella pneumoniae Podoviridae bacteriophage KP8.</title>
        <authorList>
            <person name="Bokovaya O."/>
            <person name="Tikunov A."/>
            <person name="Morozova V."/>
        </authorList>
    </citation>
    <scope>NUCLEOTIDE SEQUENCE [LARGE SCALE GENOMIC DNA]</scope>
</reference>
<name>A0A2P1CDA5_9CAUD</name>
<proteinExistence type="predicted"/>
<dbReference type="EMBL" id="MG922974">
    <property type="protein sequence ID" value="AVJ48955.1"/>
    <property type="molecule type" value="Genomic_DNA"/>
</dbReference>
<dbReference type="Gene3D" id="3.30.565.10">
    <property type="entry name" value="Histidine kinase-like ATPase, C-terminal domain"/>
    <property type="match status" value="1"/>
</dbReference>
<dbReference type="Proteomes" id="UP000241488">
    <property type="component" value="Segment"/>
</dbReference>
<dbReference type="KEGG" id="vg:55607675"/>
<organism evidence="1 2">
    <name type="scientific">Klebsiella phage KP8</name>
    <dbReference type="NCBI Taxonomy" id="2099850"/>
    <lineage>
        <taxon>Viruses</taxon>
        <taxon>Duplodnaviria</taxon>
        <taxon>Heunggongvirae</taxon>
        <taxon>Uroviricota</taxon>
        <taxon>Caudoviricetes</taxon>
        <taxon>Schitoviridae</taxon>
        <taxon>Enquatrovirinae</taxon>
        <taxon>Kaypoctavirus</taxon>
        <taxon>Kaypoctavirus KP8</taxon>
    </lineage>
</organism>
<protein>
    <submittedName>
        <fullName evidence="1">RIIA-like protein</fullName>
    </submittedName>
</protein>
<evidence type="ECO:0000313" key="1">
    <source>
        <dbReference type="EMBL" id="AVJ48955.1"/>
    </source>
</evidence>
<evidence type="ECO:0000313" key="2">
    <source>
        <dbReference type="Proteomes" id="UP000241488"/>
    </source>
</evidence>
<dbReference type="InterPro" id="IPR036890">
    <property type="entry name" value="HATPase_C_sf"/>
</dbReference>